<proteinExistence type="predicted"/>
<evidence type="ECO:0000313" key="3">
    <source>
        <dbReference type="Proteomes" id="UP001190700"/>
    </source>
</evidence>
<sequence>MYKADRWSITGLREMIGRIETTQECASAAMSEINAVSAAELARVKHSFGRHPARRVEPWEFELLDSKFPACRQEQCGLEELPEGKKPSGSDGEDSESEEKKRAAAKARFGSLRTATDEELRRALDGSLAVKDITRPPDGEIVAEPEEVHVEDVTMASGDHEPEPAEELLEELAVAVERYQDGAYAESTQRSYDTGVKAFLTFCVEGRGKRGALVPMAHAALVAGLKSLAVQVGLDPAGGEGGRVGSQAARVDEWALRRRGGRVGSGRREWMSGLQGGEVDEWAPGRRGWTSELPSGEGGRGVDEWAPTVAEVARGVDSGLQAAGVDEWAPGARWMSGLQAARVDEWAPRRVDEWALDGEVTRVDEWAPGRRGWAEVGSRAARLNEWAPGRWAPRVARVDEWAPRWRGWMSRDALLQESRHSAVLAWTEMERKARFDAEMKAKAARQAAIEAAAAKAQAAEDAKAAKLGKAVAGKRQAAPTSVAPVRQSVATSQGTQIEKEIEPGQISYTSLDFDIAENGEEGIDEDAAEVAGNRYTLRHPRSYCRSLGIDNAQCL</sequence>
<dbReference type="AlphaFoldDB" id="A0AAE0GV92"/>
<dbReference type="Proteomes" id="UP001190700">
    <property type="component" value="Unassembled WGS sequence"/>
</dbReference>
<organism evidence="2 3">
    <name type="scientific">Cymbomonas tetramitiformis</name>
    <dbReference type="NCBI Taxonomy" id="36881"/>
    <lineage>
        <taxon>Eukaryota</taxon>
        <taxon>Viridiplantae</taxon>
        <taxon>Chlorophyta</taxon>
        <taxon>Pyramimonadophyceae</taxon>
        <taxon>Pyramimonadales</taxon>
        <taxon>Pyramimonadaceae</taxon>
        <taxon>Cymbomonas</taxon>
    </lineage>
</organism>
<feature type="region of interest" description="Disordered" evidence="1">
    <location>
        <begin position="475"/>
        <end position="497"/>
    </location>
</feature>
<reference evidence="2 3" key="1">
    <citation type="journal article" date="2015" name="Genome Biol. Evol.">
        <title>Comparative Genomics of a Bacterivorous Green Alga Reveals Evolutionary Causalities and Consequences of Phago-Mixotrophic Mode of Nutrition.</title>
        <authorList>
            <person name="Burns J.A."/>
            <person name="Paasch A."/>
            <person name="Narechania A."/>
            <person name="Kim E."/>
        </authorList>
    </citation>
    <scope>NUCLEOTIDE SEQUENCE [LARGE SCALE GENOMIC DNA]</scope>
    <source>
        <strain evidence="2 3">PLY_AMNH</strain>
    </source>
</reference>
<keyword evidence="3" id="KW-1185">Reference proteome</keyword>
<accession>A0AAE0GV92</accession>
<feature type="region of interest" description="Disordered" evidence="1">
    <location>
        <begin position="279"/>
        <end position="303"/>
    </location>
</feature>
<gene>
    <name evidence="2" type="ORF">CYMTET_7308</name>
</gene>
<comment type="caution">
    <text evidence="2">The sequence shown here is derived from an EMBL/GenBank/DDBJ whole genome shotgun (WGS) entry which is preliminary data.</text>
</comment>
<feature type="region of interest" description="Disordered" evidence="1">
    <location>
        <begin position="77"/>
        <end position="107"/>
    </location>
</feature>
<dbReference type="EMBL" id="LGRX02001979">
    <property type="protein sequence ID" value="KAK3285070.1"/>
    <property type="molecule type" value="Genomic_DNA"/>
</dbReference>
<evidence type="ECO:0000313" key="2">
    <source>
        <dbReference type="EMBL" id="KAK3285070.1"/>
    </source>
</evidence>
<protein>
    <submittedName>
        <fullName evidence="2">Uncharacterized protein</fullName>
    </submittedName>
</protein>
<evidence type="ECO:0000256" key="1">
    <source>
        <dbReference type="SAM" id="MobiDB-lite"/>
    </source>
</evidence>
<name>A0AAE0GV92_9CHLO</name>